<name>A0A397XY07_BRACM</name>
<dbReference type="EMBL" id="CM010637">
    <property type="protein sequence ID" value="RID42673.1"/>
    <property type="molecule type" value="Genomic_DNA"/>
</dbReference>
<sequence length="89" mass="10083">MDHKTNTTLLFSLLFFITHLSNALSKDLCNENDKNTLLKIKKSLNNPYHLASYNRLCGPIPTGGSLQRFDSYIYFHNKCLCGAPLDSCK</sequence>
<feature type="chain" id="PRO_5017179842" evidence="1">
    <location>
        <begin position="24"/>
        <end position="89"/>
    </location>
</feature>
<reference evidence="2 3" key="1">
    <citation type="submission" date="2018-06" db="EMBL/GenBank/DDBJ databases">
        <title>WGS assembly of Brassica rapa FPsc.</title>
        <authorList>
            <person name="Bowman J."/>
            <person name="Kohchi T."/>
            <person name="Yamato K."/>
            <person name="Jenkins J."/>
            <person name="Shu S."/>
            <person name="Ishizaki K."/>
            <person name="Yamaoka S."/>
            <person name="Nishihama R."/>
            <person name="Nakamura Y."/>
            <person name="Berger F."/>
            <person name="Adam C."/>
            <person name="Aki S."/>
            <person name="Althoff F."/>
            <person name="Araki T."/>
            <person name="Arteaga-Vazquez M."/>
            <person name="Balasubrmanian S."/>
            <person name="Bauer D."/>
            <person name="Boehm C."/>
            <person name="Briginshaw L."/>
            <person name="Caballero-Perez J."/>
            <person name="Catarino B."/>
            <person name="Chen F."/>
            <person name="Chiyoda S."/>
            <person name="Chovatia M."/>
            <person name="Davies K."/>
            <person name="Delmans M."/>
            <person name="Demura T."/>
            <person name="Dierschke T."/>
            <person name="Dolan L."/>
            <person name="Dorantes-Acosta A."/>
            <person name="Eklund D."/>
            <person name="Florent S."/>
            <person name="Flores-Sandoval E."/>
            <person name="Fujiyama A."/>
            <person name="Fukuzawa H."/>
            <person name="Galik B."/>
            <person name="Grimanelli D."/>
            <person name="Grimwood J."/>
            <person name="Grossniklaus U."/>
            <person name="Hamada T."/>
            <person name="Haseloff J."/>
            <person name="Hetherington A."/>
            <person name="Higo A."/>
            <person name="Hirakawa Y."/>
            <person name="Hundley H."/>
            <person name="Ikeda Y."/>
            <person name="Inoue K."/>
            <person name="Inoue S."/>
            <person name="Ishida S."/>
            <person name="Jia Q."/>
            <person name="Kakita M."/>
            <person name="Kanazawa T."/>
            <person name="Kawai Y."/>
            <person name="Kawashima T."/>
            <person name="Kennedy M."/>
            <person name="Kinose K."/>
            <person name="Kinoshita T."/>
            <person name="Kohara Y."/>
            <person name="Koide E."/>
            <person name="Komatsu K."/>
            <person name="Kopischke S."/>
            <person name="Kubo M."/>
            <person name="Kyozuka J."/>
            <person name="Lagercrantz U."/>
            <person name="Lin S."/>
            <person name="Lindquist E."/>
            <person name="Lipzen A."/>
            <person name="Lu C."/>
            <person name="Luna E."/>
            <person name="Martienssen R."/>
            <person name="Minamino N."/>
            <person name="Mizutani M."/>
            <person name="Mizutani M."/>
            <person name="Mochizuki N."/>
            <person name="Monte I."/>
            <person name="Mosher R."/>
            <person name="Nagasaki H."/>
            <person name="Nakagami H."/>
            <person name="Naramoto S."/>
            <person name="Nishitani K."/>
            <person name="Ohtani M."/>
            <person name="Okamoto T."/>
            <person name="Okumura M."/>
            <person name="Phillips J."/>
            <person name="Pollak B."/>
            <person name="Reinders A."/>
            <person name="Roevekamp M."/>
            <person name="Sano R."/>
            <person name="Sawa S."/>
            <person name="Schmid M."/>
            <person name="Shirakawa M."/>
            <person name="Solano R."/>
            <person name="Spunde A."/>
            <person name="Suetsugu N."/>
            <person name="Sugano S."/>
            <person name="Sugiyama A."/>
            <person name="Sun R."/>
            <person name="Suzuki Y."/>
            <person name="Takenaka M."/>
            <person name="Takezawa D."/>
            <person name="Tomogane H."/>
            <person name="Tsuzuki M."/>
            <person name="Ueda T."/>
            <person name="Umeda M."/>
            <person name="Ward J."/>
            <person name="Watanabe Y."/>
            <person name="Yazaki K."/>
            <person name="Yokoyama R."/>
            <person name="Yoshitake Y."/>
            <person name="Yotsui I."/>
            <person name="Zachgo S."/>
            <person name="Schmutz J."/>
        </authorList>
    </citation>
    <scope>NUCLEOTIDE SEQUENCE [LARGE SCALE GENOMIC DNA]</scope>
    <source>
        <strain evidence="3">cv. B-3</strain>
    </source>
</reference>
<organism evidence="2 3">
    <name type="scientific">Brassica campestris</name>
    <name type="common">Field mustard</name>
    <dbReference type="NCBI Taxonomy" id="3711"/>
    <lineage>
        <taxon>Eukaryota</taxon>
        <taxon>Viridiplantae</taxon>
        <taxon>Streptophyta</taxon>
        <taxon>Embryophyta</taxon>
        <taxon>Tracheophyta</taxon>
        <taxon>Spermatophyta</taxon>
        <taxon>Magnoliopsida</taxon>
        <taxon>eudicotyledons</taxon>
        <taxon>Gunneridae</taxon>
        <taxon>Pentapetalae</taxon>
        <taxon>rosids</taxon>
        <taxon>malvids</taxon>
        <taxon>Brassicales</taxon>
        <taxon>Brassicaceae</taxon>
        <taxon>Brassiceae</taxon>
        <taxon>Brassica</taxon>
    </lineage>
</organism>
<dbReference type="InterPro" id="IPR032675">
    <property type="entry name" value="LRR_dom_sf"/>
</dbReference>
<protein>
    <submittedName>
        <fullName evidence="2">Uncharacterized protein</fullName>
    </submittedName>
</protein>
<keyword evidence="1" id="KW-0732">Signal</keyword>
<feature type="signal peptide" evidence="1">
    <location>
        <begin position="1"/>
        <end position="23"/>
    </location>
</feature>
<dbReference type="Proteomes" id="UP000264353">
    <property type="component" value="Chromosome A10"/>
</dbReference>
<accession>A0A397XY07</accession>
<gene>
    <name evidence="2" type="ORF">BRARA_J02541</name>
</gene>
<evidence type="ECO:0000256" key="1">
    <source>
        <dbReference type="SAM" id="SignalP"/>
    </source>
</evidence>
<evidence type="ECO:0000313" key="3">
    <source>
        <dbReference type="Proteomes" id="UP000264353"/>
    </source>
</evidence>
<proteinExistence type="predicted"/>
<evidence type="ECO:0000313" key="2">
    <source>
        <dbReference type="EMBL" id="RID42673.1"/>
    </source>
</evidence>
<dbReference type="AlphaFoldDB" id="A0A397XY07"/>
<dbReference type="Gene3D" id="3.80.10.10">
    <property type="entry name" value="Ribonuclease Inhibitor"/>
    <property type="match status" value="1"/>
</dbReference>